<feature type="transmembrane region" description="Helical" evidence="7">
    <location>
        <begin position="86"/>
        <end position="103"/>
    </location>
</feature>
<keyword evidence="5 7" id="KW-1133">Transmembrane helix</keyword>
<keyword evidence="6 7" id="KW-0472">Membrane</keyword>
<gene>
    <name evidence="8" type="ORF">B0T10DRAFT_492369</name>
</gene>
<dbReference type="GO" id="GO:0012505">
    <property type="term" value="C:endomembrane system"/>
    <property type="evidence" value="ECO:0007669"/>
    <property type="project" value="UniProtKB-SubCell"/>
</dbReference>
<reference evidence="8 9" key="1">
    <citation type="journal article" date="2021" name="Nat. Commun.">
        <title>Genetic determinants of endophytism in the Arabidopsis root mycobiome.</title>
        <authorList>
            <person name="Mesny F."/>
            <person name="Miyauchi S."/>
            <person name="Thiergart T."/>
            <person name="Pickel B."/>
            <person name="Atanasova L."/>
            <person name="Karlsson M."/>
            <person name="Huettel B."/>
            <person name="Barry K.W."/>
            <person name="Haridas S."/>
            <person name="Chen C."/>
            <person name="Bauer D."/>
            <person name="Andreopoulos W."/>
            <person name="Pangilinan J."/>
            <person name="LaButti K."/>
            <person name="Riley R."/>
            <person name="Lipzen A."/>
            <person name="Clum A."/>
            <person name="Drula E."/>
            <person name="Henrissat B."/>
            <person name="Kohler A."/>
            <person name="Grigoriev I.V."/>
            <person name="Martin F.M."/>
            <person name="Hacquard S."/>
        </authorList>
    </citation>
    <scope>NUCLEOTIDE SEQUENCE [LARGE SCALE GENOMIC DNA]</scope>
    <source>
        <strain evidence="8 9">MPI-CAGE-CH-0241</strain>
    </source>
</reference>
<feature type="transmembrane region" description="Helical" evidence="7">
    <location>
        <begin position="286"/>
        <end position="304"/>
    </location>
</feature>
<dbReference type="PANTHER" id="PTHR10981:SF0">
    <property type="entry name" value="BATTENIN"/>
    <property type="match status" value="1"/>
</dbReference>
<sequence length="426" mass="46155">MLFGRVRWRIDAAKMTPAKNQCCGFKLPTYLGFALLGLVNAIVPFIVFSANYLIIPYPRWVVILIETLPALVTKLFLPHFLHRVPYWLRPLSAAACCILVAVITKATPPNVAPPVRVFTSMLASSVAAAMDVSFLGMTRYYGKAALSGWGAGVGAGALFCAVLPFVLTVWMEAFLRSFIDCIYALAGTMLFAFFVILPGAPVNYPDTRQNRRNKLHVEDGPESTSLLIYDPLEELTRLLSVENRLDLVQSMIRPLMLPLGIAFATQTIVFPGIARALPASPAFDSFFSYFTTYGFAFQLGGFMGRTLTPIFRARSTRLPFIIINLAAIILLANATFSIFTSAVLAGLLAWCAGLMGGAIYMIILGQVLEEKSTEPGLNQEFCLQVVGTGETAGVFIGGMLGAVVEMSICGGANVAGVGTGQRWCRT</sequence>
<organism evidence="8 9">
    <name type="scientific">Thelonectria olida</name>
    <dbReference type="NCBI Taxonomy" id="1576542"/>
    <lineage>
        <taxon>Eukaryota</taxon>
        <taxon>Fungi</taxon>
        <taxon>Dikarya</taxon>
        <taxon>Ascomycota</taxon>
        <taxon>Pezizomycotina</taxon>
        <taxon>Sordariomycetes</taxon>
        <taxon>Hypocreomycetidae</taxon>
        <taxon>Hypocreales</taxon>
        <taxon>Nectriaceae</taxon>
        <taxon>Thelonectria</taxon>
    </lineage>
</organism>
<keyword evidence="2" id="KW-0813">Transport</keyword>
<evidence type="ECO:0000256" key="1">
    <source>
        <dbReference type="ARBA" id="ARBA00004127"/>
    </source>
</evidence>
<evidence type="ECO:0000256" key="6">
    <source>
        <dbReference type="ARBA" id="ARBA00023136"/>
    </source>
</evidence>
<feature type="transmembrane region" description="Helical" evidence="7">
    <location>
        <begin position="60"/>
        <end position="77"/>
    </location>
</feature>
<comment type="similarity">
    <text evidence="7">Belongs to the battenin family.</text>
</comment>
<dbReference type="InterPro" id="IPR003492">
    <property type="entry name" value="Battenin_disease_Cln3"/>
</dbReference>
<dbReference type="GO" id="GO:0005774">
    <property type="term" value="C:vacuolar membrane"/>
    <property type="evidence" value="ECO:0007669"/>
    <property type="project" value="UniProtKB-SubCell"/>
</dbReference>
<proteinExistence type="inferred from homology"/>
<evidence type="ECO:0000313" key="9">
    <source>
        <dbReference type="Proteomes" id="UP000777438"/>
    </source>
</evidence>
<accession>A0A9P8VYN8</accession>
<feature type="transmembrane region" description="Helical" evidence="7">
    <location>
        <begin position="115"/>
        <end position="137"/>
    </location>
</feature>
<evidence type="ECO:0000256" key="2">
    <source>
        <dbReference type="ARBA" id="ARBA00022448"/>
    </source>
</evidence>
<feature type="transmembrane region" description="Helical" evidence="7">
    <location>
        <begin position="149"/>
        <end position="170"/>
    </location>
</feature>
<keyword evidence="4" id="KW-0029">Amino-acid transport</keyword>
<dbReference type="Pfam" id="PF02487">
    <property type="entry name" value="CLN3"/>
    <property type="match status" value="1"/>
</dbReference>
<dbReference type="Proteomes" id="UP000777438">
    <property type="component" value="Unassembled WGS sequence"/>
</dbReference>
<evidence type="ECO:0000256" key="5">
    <source>
        <dbReference type="ARBA" id="ARBA00022989"/>
    </source>
</evidence>
<feature type="transmembrane region" description="Helical" evidence="7">
    <location>
        <begin position="316"/>
        <end position="336"/>
    </location>
</feature>
<evidence type="ECO:0000256" key="4">
    <source>
        <dbReference type="ARBA" id="ARBA00022970"/>
    </source>
</evidence>
<evidence type="ECO:0000256" key="7">
    <source>
        <dbReference type="RuleBase" id="RU361113"/>
    </source>
</evidence>
<name>A0A9P8VYN8_9HYPO</name>
<comment type="caution">
    <text evidence="8">The sequence shown here is derived from an EMBL/GenBank/DDBJ whole genome shotgun (WGS) entry which is preliminary data.</text>
</comment>
<dbReference type="GO" id="GO:0051453">
    <property type="term" value="P:regulation of intracellular pH"/>
    <property type="evidence" value="ECO:0007669"/>
    <property type="project" value="TreeGrafter"/>
</dbReference>
<evidence type="ECO:0000313" key="8">
    <source>
        <dbReference type="EMBL" id="KAH6885290.1"/>
    </source>
</evidence>
<feature type="transmembrane region" description="Helical" evidence="7">
    <location>
        <begin position="255"/>
        <end position="274"/>
    </location>
</feature>
<feature type="transmembrane region" description="Helical" evidence="7">
    <location>
        <begin position="182"/>
        <end position="204"/>
    </location>
</feature>
<feature type="transmembrane region" description="Helical" evidence="7">
    <location>
        <begin position="30"/>
        <end position="54"/>
    </location>
</feature>
<feature type="transmembrane region" description="Helical" evidence="7">
    <location>
        <begin position="342"/>
        <end position="363"/>
    </location>
</feature>
<keyword evidence="3 7" id="KW-0812">Transmembrane</keyword>
<keyword evidence="9" id="KW-1185">Reference proteome</keyword>
<dbReference type="PRINTS" id="PR01315">
    <property type="entry name" value="BATTENIN"/>
</dbReference>
<dbReference type="AlphaFoldDB" id="A0A9P8VYN8"/>
<evidence type="ECO:0000256" key="3">
    <source>
        <dbReference type="ARBA" id="ARBA00022692"/>
    </source>
</evidence>
<dbReference type="OrthoDB" id="4849469at2759"/>
<dbReference type="PANTHER" id="PTHR10981">
    <property type="entry name" value="BATTENIN"/>
    <property type="match status" value="1"/>
</dbReference>
<protein>
    <recommendedName>
        <fullName evidence="7">Protein BTN</fullName>
    </recommendedName>
</protein>
<dbReference type="EMBL" id="JAGPYM010000018">
    <property type="protein sequence ID" value="KAH6885290.1"/>
    <property type="molecule type" value="Genomic_DNA"/>
</dbReference>
<keyword evidence="7" id="KW-0926">Vacuole</keyword>
<comment type="subcellular location">
    <subcellularLocation>
        <location evidence="1">Endomembrane system</location>
        <topology evidence="1">Multi-pass membrane protein</topology>
    </subcellularLocation>
    <subcellularLocation>
        <location evidence="7">Vacuole membrane</location>
        <topology evidence="7">Multi-pass membrane protein</topology>
    </subcellularLocation>
</comment>
<dbReference type="GO" id="GO:0006865">
    <property type="term" value="P:amino acid transport"/>
    <property type="evidence" value="ECO:0007669"/>
    <property type="project" value="UniProtKB-KW"/>
</dbReference>